<evidence type="ECO:0008006" key="4">
    <source>
        <dbReference type="Google" id="ProtNLM"/>
    </source>
</evidence>
<keyword evidence="3" id="KW-1185">Reference proteome</keyword>
<evidence type="ECO:0000313" key="3">
    <source>
        <dbReference type="Proteomes" id="UP001210261"/>
    </source>
</evidence>
<reference evidence="2 3" key="1">
    <citation type="submission" date="2023-01" db="EMBL/GenBank/DDBJ databases">
        <title>Description of Helicobacter ibis sp. nov. isolated from faecal droppings of black-faced ibis (Theristicus melanopis).</title>
        <authorList>
            <person name="Lopez-Cantillo M."/>
            <person name="Vidal-Veuthey B."/>
            <person name="Mella A."/>
            <person name="De La Haba R."/>
            <person name="Collado L."/>
        </authorList>
    </citation>
    <scope>NUCLEOTIDE SEQUENCE [LARGE SCALE GENOMIC DNA]</scope>
    <source>
        <strain evidence="2 3">A82</strain>
    </source>
</reference>
<name>A0ABT4VFX9_9HELI</name>
<evidence type="ECO:0000256" key="1">
    <source>
        <dbReference type="SAM" id="MobiDB-lite"/>
    </source>
</evidence>
<accession>A0ABT4VFX9</accession>
<feature type="compositionally biased region" description="Low complexity" evidence="1">
    <location>
        <begin position="42"/>
        <end position="68"/>
    </location>
</feature>
<comment type="caution">
    <text evidence="2">The sequence shown here is derived from an EMBL/GenBank/DDBJ whole genome shotgun (WGS) entry which is preliminary data.</text>
</comment>
<dbReference type="RefSeq" id="WP_271021993.1">
    <property type="nucleotide sequence ID" value="NZ_JAQHXR010000007.1"/>
</dbReference>
<sequence>MISGINSSSVLASGNLSVLKKAMDTEENLMNSLLSGMQGASASMQTQATPAPQAPQVSAPTSQLDIMA</sequence>
<protein>
    <recommendedName>
        <fullName evidence="4">Motility protein</fullName>
    </recommendedName>
</protein>
<feature type="region of interest" description="Disordered" evidence="1">
    <location>
        <begin position="34"/>
        <end position="68"/>
    </location>
</feature>
<organism evidence="2 3">
    <name type="scientific">Helicobacter ibis</name>
    <dbReference type="NCBI Taxonomy" id="2962633"/>
    <lineage>
        <taxon>Bacteria</taxon>
        <taxon>Pseudomonadati</taxon>
        <taxon>Campylobacterota</taxon>
        <taxon>Epsilonproteobacteria</taxon>
        <taxon>Campylobacterales</taxon>
        <taxon>Helicobacteraceae</taxon>
        <taxon>Helicobacter</taxon>
    </lineage>
</organism>
<gene>
    <name evidence="2" type="ORF">PF021_08155</name>
</gene>
<evidence type="ECO:0000313" key="2">
    <source>
        <dbReference type="EMBL" id="MDA3969632.1"/>
    </source>
</evidence>
<proteinExistence type="predicted"/>
<dbReference type="EMBL" id="JAQHXR010000007">
    <property type="protein sequence ID" value="MDA3969632.1"/>
    <property type="molecule type" value="Genomic_DNA"/>
</dbReference>
<dbReference type="Proteomes" id="UP001210261">
    <property type="component" value="Unassembled WGS sequence"/>
</dbReference>